<evidence type="ECO:0000256" key="8">
    <source>
        <dbReference type="ARBA" id="ARBA00022741"/>
    </source>
</evidence>
<dbReference type="PANTHER" id="PTHR41523">
    <property type="entry name" value="TWO-COMPONENT SYSTEM SENSOR PROTEIN"/>
    <property type="match status" value="1"/>
</dbReference>
<dbReference type="InterPro" id="IPR036890">
    <property type="entry name" value="HATPase_C_sf"/>
</dbReference>
<evidence type="ECO:0000256" key="2">
    <source>
        <dbReference type="ARBA" id="ARBA00012438"/>
    </source>
</evidence>
<dbReference type="EMBL" id="BBQY01000043">
    <property type="protein sequence ID" value="GBH32706.1"/>
    <property type="molecule type" value="Genomic_DNA"/>
</dbReference>
<dbReference type="InterPro" id="IPR035965">
    <property type="entry name" value="PAS-like_dom_sf"/>
</dbReference>
<dbReference type="PANTHER" id="PTHR41523:SF8">
    <property type="entry name" value="ETHYLENE RESPONSE SENSOR PROTEIN"/>
    <property type="match status" value="1"/>
</dbReference>
<dbReference type="RefSeq" id="WP_037491932.1">
    <property type="nucleotide sequence ID" value="NZ_BBQY01000043.1"/>
</dbReference>
<keyword evidence="10" id="KW-0067">ATP-binding</keyword>
<evidence type="ECO:0000313" key="13">
    <source>
        <dbReference type="EMBL" id="GBH32706.1"/>
    </source>
</evidence>
<dbReference type="InterPro" id="IPR000700">
    <property type="entry name" value="PAS-assoc_C"/>
</dbReference>
<dbReference type="SUPFAM" id="SSF55874">
    <property type="entry name" value="ATPase domain of HSP90 chaperone/DNA topoisomerase II/histidine kinase"/>
    <property type="match status" value="1"/>
</dbReference>
<keyword evidence="14" id="KW-1185">Reference proteome</keyword>
<keyword evidence="11" id="KW-0843">Virulence</keyword>
<dbReference type="SMART" id="SM00091">
    <property type="entry name" value="PAS"/>
    <property type="match status" value="2"/>
</dbReference>
<dbReference type="InterPro" id="IPR013656">
    <property type="entry name" value="PAS_4"/>
</dbReference>
<dbReference type="Gene3D" id="3.30.450.20">
    <property type="entry name" value="PAS domain"/>
    <property type="match status" value="2"/>
</dbReference>
<evidence type="ECO:0000256" key="11">
    <source>
        <dbReference type="ARBA" id="ARBA00023026"/>
    </source>
</evidence>
<protein>
    <recommendedName>
        <fullName evidence="2">histidine kinase</fullName>
        <ecNumber evidence="2">2.7.13.3</ecNumber>
    </recommendedName>
</protein>
<feature type="domain" description="PAC" evidence="12">
    <location>
        <begin position="236"/>
        <end position="290"/>
    </location>
</feature>
<comment type="catalytic activity">
    <reaction evidence="1">
        <text>ATP + protein L-histidine = ADP + protein N-phospho-L-histidine.</text>
        <dbReference type="EC" id="2.7.13.3"/>
    </reaction>
</comment>
<proteinExistence type="predicted"/>
<comment type="caution">
    <text evidence="13">The sequence shown here is derived from an EMBL/GenBank/DDBJ whole genome shotgun (WGS) entry which is preliminary data.</text>
</comment>
<keyword evidence="8" id="KW-0547">Nucleotide-binding</keyword>
<dbReference type="InterPro" id="IPR011102">
    <property type="entry name" value="Sig_transdc_His_kinase_HWE"/>
</dbReference>
<keyword evidence="6" id="KW-0808">Transferase</keyword>
<evidence type="ECO:0000313" key="14">
    <source>
        <dbReference type="Proteomes" id="UP000290975"/>
    </source>
</evidence>
<name>A0A401J7R2_SPHXE</name>
<dbReference type="Pfam" id="PF07536">
    <property type="entry name" value="HWE_HK"/>
    <property type="match status" value="1"/>
</dbReference>
<dbReference type="EC" id="2.7.13.3" evidence="2"/>
<evidence type="ECO:0000256" key="7">
    <source>
        <dbReference type="ARBA" id="ARBA00022737"/>
    </source>
</evidence>
<sequence>MFRLIEDASIDFGALFNVSPNAYVLFDPELVIVGCNDAYLKSVHRESREEIIGRYLFEAFPSDPASDSYRLLKQSLDLVVATHRADTIALIPYDVSRAGEIPEMRYWSATHTPVFDAAGVLRYILQHTVDVTELRTLREQAQDRSILEAGVLIRAQKVQAESERLKDLFAQAPGFVGILSGPDHVFEIANTAYRRLVGGRELVGLAVREALPEVVNQGFIDLLDEVRRSGAPYVGHGVPVLLQQAPGIEEERFVDFVYHPLLDDKNEVHGIFVLGNDVTEQKRAEERLTTIAQESAHRVKNTLAMAQAVVAASIREAKDLPGANKAIQDRLAVLAITQPALIEGTLAPADIALVVPAVVGLHKDLFGRIEIAGPHAALDPATSQGLALILHELATNAIKYGALSNERGRVSIRWAPADDERRIELTWEETDGPPVEAPATKGFGTKLIERALPEGKGNRVELNFPSTGVVCRCALACP</sequence>
<keyword evidence="4" id="KW-0285">Flavoprotein</keyword>
<gene>
    <name evidence="13" type="ORF">MBESOW_P3937</name>
</gene>
<reference evidence="13 14" key="1">
    <citation type="submission" date="2014-12" db="EMBL/GenBank/DDBJ databases">
        <title>Whole genome sequencing of Sphingobium xenophagum OW59.</title>
        <authorList>
            <person name="Ohta Y."/>
            <person name="Nishi S."/>
            <person name="Hatada Y."/>
        </authorList>
    </citation>
    <scope>NUCLEOTIDE SEQUENCE [LARGE SCALE GENOMIC DNA]</scope>
    <source>
        <strain evidence="13 14">OW59</strain>
    </source>
</reference>
<keyword evidence="3" id="KW-0597">Phosphoprotein</keyword>
<dbReference type="SMART" id="SM00911">
    <property type="entry name" value="HWE_HK"/>
    <property type="match status" value="1"/>
</dbReference>
<keyword evidence="9" id="KW-0418">Kinase</keyword>
<evidence type="ECO:0000256" key="9">
    <source>
        <dbReference type="ARBA" id="ARBA00022777"/>
    </source>
</evidence>
<dbReference type="GO" id="GO:0005524">
    <property type="term" value="F:ATP binding"/>
    <property type="evidence" value="ECO:0007669"/>
    <property type="project" value="UniProtKB-KW"/>
</dbReference>
<evidence type="ECO:0000256" key="5">
    <source>
        <dbReference type="ARBA" id="ARBA00022643"/>
    </source>
</evidence>
<dbReference type="GO" id="GO:0004673">
    <property type="term" value="F:protein histidine kinase activity"/>
    <property type="evidence" value="ECO:0007669"/>
    <property type="project" value="UniProtKB-EC"/>
</dbReference>
<keyword evidence="7" id="KW-0677">Repeat</keyword>
<dbReference type="InterPro" id="IPR000014">
    <property type="entry name" value="PAS"/>
</dbReference>
<dbReference type="SUPFAM" id="SSF55785">
    <property type="entry name" value="PYP-like sensor domain (PAS domain)"/>
    <property type="match status" value="2"/>
</dbReference>
<evidence type="ECO:0000256" key="4">
    <source>
        <dbReference type="ARBA" id="ARBA00022630"/>
    </source>
</evidence>
<organism evidence="13 14">
    <name type="scientific">Sphingobium xenophagum</name>
    <dbReference type="NCBI Taxonomy" id="121428"/>
    <lineage>
        <taxon>Bacteria</taxon>
        <taxon>Pseudomonadati</taxon>
        <taxon>Pseudomonadota</taxon>
        <taxon>Alphaproteobacteria</taxon>
        <taxon>Sphingomonadales</taxon>
        <taxon>Sphingomonadaceae</taxon>
        <taxon>Sphingobium</taxon>
    </lineage>
</organism>
<keyword evidence="5" id="KW-0288">FMN</keyword>
<dbReference type="Proteomes" id="UP000290975">
    <property type="component" value="Unassembled WGS sequence"/>
</dbReference>
<evidence type="ECO:0000259" key="12">
    <source>
        <dbReference type="PROSITE" id="PS50113"/>
    </source>
</evidence>
<evidence type="ECO:0000256" key="10">
    <source>
        <dbReference type="ARBA" id="ARBA00022840"/>
    </source>
</evidence>
<dbReference type="Gene3D" id="3.30.565.10">
    <property type="entry name" value="Histidine kinase-like ATPase, C-terminal domain"/>
    <property type="match status" value="1"/>
</dbReference>
<evidence type="ECO:0000256" key="3">
    <source>
        <dbReference type="ARBA" id="ARBA00022553"/>
    </source>
</evidence>
<evidence type="ECO:0000256" key="6">
    <source>
        <dbReference type="ARBA" id="ARBA00022679"/>
    </source>
</evidence>
<dbReference type="AlphaFoldDB" id="A0A401J7R2"/>
<dbReference type="Pfam" id="PF08448">
    <property type="entry name" value="PAS_4"/>
    <property type="match status" value="2"/>
</dbReference>
<dbReference type="PROSITE" id="PS50113">
    <property type="entry name" value="PAC"/>
    <property type="match status" value="1"/>
</dbReference>
<accession>A0A401J7R2</accession>
<evidence type="ECO:0000256" key="1">
    <source>
        <dbReference type="ARBA" id="ARBA00000085"/>
    </source>
</evidence>